<feature type="non-terminal residue" evidence="1">
    <location>
        <position position="39"/>
    </location>
</feature>
<organism evidence="1 2">
    <name type="scientific">Gigaspora margarita</name>
    <dbReference type="NCBI Taxonomy" id="4874"/>
    <lineage>
        <taxon>Eukaryota</taxon>
        <taxon>Fungi</taxon>
        <taxon>Fungi incertae sedis</taxon>
        <taxon>Mucoromycota</taxon>
        <taxon>Glomeromycotina</taxon>
        <taxon>Glomeromycetes</taxon>
        <taxon>Diversisporales</taxon>
        <taxon>Gigasporaceae</taxon>
        <taxon>Gigaspora</taxon>
    </lineage>
</organism>
<sequence length="39" mass="4334">TLAFNYAPFGINPVELIILEIMLGPLCQSVIQEMPEEIS</sequence>
<dbReference type="Proteomes" id="UP000789901">
    <property type="component" value="Unassembled WGS sequence"/>
</dbReference>
<gene>
    <name evidence="1" type="ORF">GMARGA_LOCUS36028</name>
</gene>
<dbReference type="EMBL" id="CAJVQB010069235">
    <property type="protein sequence ID" value="CAG8842522.1"/>
    <property type="molecule type" value="Genomic_DNA"/>
</dbReference>
<evidence type="ECO:0000313" key="2">
    <source>
        <dbReference type="Proteomes" id="UP000789901"/>
    </source>
</evidence>
<comment type="caution">
    <text evidence="1">The sequence shown here is derived from an EMBL/GenBank/DDBJ whole genome shotgun (WGS) entry which is preliminary data.</text>
</comment>
<proteinExistence type="predicted"/>
<name>A0ABN7WWN2_GIGMA</name>
<accession>A0ABN7WWN2</accession>
<protein>
    <submittedName>
        <fullName evidence="1">19732_t:CDS:1</fullName>
    </submittedName>
</protein>
<feature type="non-terminal residue" evidence="1">
    <location>
        <position position="1"/>
    </location>
</feature>
<keyword evidence="2" id="KW-1185">Reference proteome</keyword>
<evidence type="ECO:0000313" key="1">
    <source>
        <dbReference type="EMBL" id="CAG8842522.1"/>
    </source>
</evidence>
<reference evidence="1 2" key="1">
    <citation type="submission" date="2021-06" db="EMBL/GenBank/DDBJ databases">
        <authorList>
            <person name="Kallberg Y."/>
            <person name="Tangrot J."/>
            <person name="Rosling A."/>
        </authorList>
    </citation>
    <scope>NUCLEOTIDE SEQUENCE [LARGE SCALE GENOMIC DNA]</scope>
    <source>
        <strain evidence="1 2">120-4 pot B 10/14</strain>
    </source>
</reference>